<organism evidence="2 3">
    <name type="scientific">Hypnocyclicus thermotrophus</name>
    <dbReference type="NCBI Taxonomy" id="1627895"/>
    <lineage>
        <taxon>Bacteria</taxon>
        <taxon>Fusobacteriati</taxon>
        <taxon>Fusobacteriota</taxon>
        <taxon>Fusobacteriia</taxon>
        <taxon>Fusobacteriales</taxon>
        <taxon>Fusobacteriaceae</taxon>
        <taxon>Hypnocyclicus</taxon>
    </lineage>
</organism>
<reference evidence="2 3" key="1">
    <citation type="submission" date="2019-03" db="EMBL/GenBank/DDBJ databases">
        <title>Genomic Encyclopedia of Type Strains, Phase IV (KMG-IV): sequencing the most valuable type-strain genomes for metagenomic binning, comparative biology and taxonomic classification.</title>
        <authorList>
            <person name="Goeker M."/>
        </authorList>
    </citation>
    <scope>NUCLEOTIDE SEQUENCE [LARGE SCALE GENOMIC DNA]</scope>
    <source>
        <strain evidence="2 3">DSM 100055</strain>
    </source>
</reference>
<dbReference type="Pfam" id="PF13581">
    <property type="entry name" value="HATPase_c_2"/>
    <property type="match status" value="1"/>
</dbReference>
<protein>
    <submittedName>
        <fullName evidence="2">Serine/threonine-protein kinase RsbW</fullName>
    </submittedName>
</protein>
<dbReference type="AlphaFoldDB" id="A0AA46DZS2"/>
<dbReference type="Gene3D" id="3.30.565.10">
    <property type="entry name" value="Histidine kinase-like ATPase, C-terminal domain"/>
    <property type="match status" value="1"/>
</dbReference>
<keyword evidence="3" id="KW-1185">Reference proteome</keyword>
<keyword evidence="2" id="KW-0418">Kinase</keyword>
<dbReference type="InterPro" id="IPR003594">
    <property type="entry name" value="HATPase_dom"/>
</dbReference>
<dbReference type="InterPro" id="IPR036890">
    <property type="entry name" value="HATPase_C_sf"/>
</dbReference>
<evidence type="ECO:0000313" key="2">
    <source>
        <dbReference type="EMBL" id="TDT71920.1"/>
    </source>
</evidence>
<dbReference type="RefSeq" id="WP_134112512.1">
    <property type="nucleotide sequence ID" value="NZ_SOBG01000002.1"/>
</dbReference>
<accession>A0AA46DZS2</accession>
<dbReference type="SUPFAM" id="SSF55874">
    <property type="entry name" value="ATPase domain of HSP90 chaperone/DNA topoisomerase II/histidine kinase"/>
    <property type="match status" value="1"/>
</dbReference>
<proteinExistence type="predicted"/>
<dbReference type="EMBL" id="SOBG01000002">
    <property type="protein sequence ID" value="TDT71920.1"/>
    <property type="molecule type" value="Genomic_DNA"/>
</dbReference>
<evidence type="ECO:0000259" key="1">
    <source>
        <dbReference type="Pfam" id="PF13581"/>
    </source>
</evidence>
<comment type="caution">
    <text evidence="2">The sequence shown here is derived from an EMBL/GenBank/DDBJ whole genome shotgun (WGS) entry which is preliminary data.</text>
</comment>
<feature type="domain" description="Histidine kinase/HSP90-like ATPase" evidence="1">
    <location>
        <begin position="12"/>
        <end position="138"/>
    </location>
</feature>
<dbReference type="Proteomes" id="UP000294678">
    <property type="component" value="Unassembled WGS sequence"/>
</dbReference>
<sequence>MLLKSFFINSEYKDIKYCREEIKKISKKYDFFEEFHSYIELALGEALTNVIKHGQKKLIEKPGININVFLENNSILLDISFEGEIIDENILNKGKHLNDSLNINTLSESGRGIFLIHTLMDEVEYYQENDLVKIKMKKFLKKNEK</sequence>
<dbReference type="CDD" id="cd16936">
    <property type="entry name" value="HATPase_RsbW-like"/>
    <property type="match status" value="1"/>
</dbReference>
<keyword evidence="2" id="KW-0808">Transferase</keyword>
<dbReference type="GO" id="GO:0016301">
    <property type="term" value="F:kinase activity"/>
    <property type="evidence" value="ECO:0007669"/>
    <property type="project" value="UniProtKB-KW"/>
</dbReference>
<evidence type="ECO:0000313" key="3">
    <source>
        <dbReference type="Proteomes" id="UP000294678"/>
    </source>
</evidence>
<gene>
    <name evidence="2" type="ORF">EV215_0612</name>
</gene>
<name>A0AA46DZS2_9FUSO</name>